<comment type="caution">
    <text evidence="5">The sequence shown here is derived from an EMBL/GenBank/DDBJ whole genome shotgun (WGS) entry which is preliminary data.</text>
</comment>
<name>A0A9W6XFL0_9STRA</name>
<evidence type="ECO:0000256" key="1">
    <source>
        <dbReference type="ARBA" id="ARBA00004613"/>
    </source>
</evidence>
<protein>
    <submittedName>
        <fullName evidence="5">Unnamed protein product</fullName>
    </submittedName>
</protein>
<reference evidence="5" key="1">
    <citation type="submission" date="2023-04" db="EMBL/GenBank/DDBJ databases">
        <title>Phytophthora lilii NBRC 32176.</title>
        <authorList>
            <person name="Ichikawa N."/>
            <person name="Sato H."/>
            <person name="Tonouchi N."/>
        </authorList>
    </citation>
    <scope>NUCLEOTIDE SEQUENCE</scope>
    <source>
        <strain evidence="5">NBRC 32176</strain>
    </source>
</reference>
<evidence type="ECO:0000256" key="3">
    <source>
        <dbReference type="ARBA" id="ARBA00022525"/>
    </source>
</evidence>
<sequence length="114" mass="12939">MCSLPAVNAAGEANAGMNDSSVSKSIFEWENHSPLGTQMYARSTWYNDVRAIMYAYYYYFYFPVNFGREPAVPHDWTDVIVWIDNPALECWACRTATLTKSTTEIRLIPILGLA</sequence>
<dbReference type="AlphaFoldDB" id="A0A9W6XFL0"/>
<evidence type="ECO:0000313" key="5">
    <source>
        <dbReference type="EMBL" id="GMF37470.1"/>
    </source>
</evidence>
<organism evidence="5 6">
    <name type="scientific">Phytophthora lilii</name>
    <dbReference type="NCBI Taxonomy" id="2077276"/>
    <lineage>
        <taxon>Eukaryota</taxon>
        <taxon>Sar</taxon>
        <taxon>Stramenopiles</taxon>
        <taxon>Oomycota</taxon>
        <taxon>Peronosporomycetes</taxon>
        <taxon>Peronosporales</taxon>
        <taxon>Peronosporaceae</taxon>
        <taxon>Phytophthora</taxon>
    </lineage>
</organism>
<accession>A0A9W6XFL0</accession>
<dbReference type="PANTHER" id="PTHR33657:SF8">
    <property type="entry name" value="DOMAIN PROTEIN, PUTATIVE (AFU_ORTHOLOGUE AFUA_5G00600)-RELATED"/>
    <property type="match status" value="1"/>
</dbReference>
<evidence type="ECO:0000256" key="4">
    <source>
        <dbReference type="ARBA" id="ARBA00023026"/>
    </source>
</evidence>
<proteinExistence type="inferred from homology"/>
<dbReference type="Proteomes" id="UP001165083">
    <property type="component" value="Unassembled WGS sequence"/>
</dbReference>
<dbReference type="PANTHER" id="PTHR33657">
    <property type="entry name" value="DOMAIN PROTEIN, PUTATIVE (AFU_ORTHOLOGUE AFUA_5G00600)-RELATED"/>
    <property type="match status" value="1"/>
</dbReference>
<dbReference type="Pfam" id="PF05630">
    <property type="entry name" value="NPP1"/>
    <property type="match status" value="1"/>
</dbReference>
<keyword evidence="6" id="KW-1185">Reference proteome</keyword>
<gene>
    <name evidence="5" type="ORF">Plil01_001577300</name>
</gene>
<evidence type="ECO:0000313" key="6">
    <source>
        <dbReference type="Proteomes" id="UP001165083"/>
    </source>
</evidence>
<keyword evidence="3" id="KW-0964">Secreted</keyword>
<comment type="subcellular location">
    <subcellularLocation>
        <location evidence="1">Secreted</location>
    </subcellularLocation>
</comment>
<evidence type="ECO:0000256" key="2">
    <source>
        <dbReference type="ARBA" id="ARBA00009520"/>
    </source>
</evidence>
<dbReference type="InterPro" id="IPR008701">
    <property type="entry name" value="NPP1"/>
</dbReference>
<dbReference type="EMBL" id="BSXW01001533">
    <property type="protein sequence ID" value="GMF37470.1"/>
    <property type="molecule type" value="Genomic_DNA"/>
</dbReference>
<keyword evidence="4" id="KW-0843">Virulence</keyword>
<dbReference type="GO" id="GO:0005576">
    <property type="term" value="C:extracellular region"/>
    <property type="evidence" value="ECO:0007669"/>
    <property type="project" value="UniProtKB-SubCell"/>
</dbReference>
<comment type="similarity">
    <text evidence="2">Belongs to the Necrosis inducing protein (NPP1) family.</text>
</comment>